<dbReference type="Pfam" id="PF00535">
    <property type="entry name" value="Glycos_transf_2"/>
    <property type="match status" value="1"/>
</dbReference>
<dbReference type="Proteomes" id="UP001216189">
    <property type="component" value="Unassembled WGS sequence"/>
</dbReference>
<proteinExistence type="predicted"/>
<protein>
    <submittedName>
        <fullName evidence="3">Glycosyltransferase</fullName>
        <ecNumber evidence="3">2.4.-.-</ecNumber>
    </submittedName>
</protein>
<dbReference type="InterPro" id="IPR029044">
    <property type="entry name" value="Nucleotide-diphossugar_trans"/>
</dbReference>
<dbReference type="GO" id="GO:0016757">
    <property type="term" value="F:glycosyltransferase activity"/>
    <property type="evidence" value="ECO:0007669"/>
    <property type="project" value="UniProtKB-KW"/>
</dbReference>
<name>A0ABT5V1L5_9VIBR</name>
<dbReference type="SUPFAM" id="SSF53448">
    <property type="entry name" value="Nucleotide-diphospho-sugar transferases"/>
    <property type="match status" value="1"/>
</dbReference>
<feature type="domain" description="Glycosyltransferase 2-like" evidence="2">
    <location>
        <begin position="1"/>
        <end position="99"/>
    </location>
</feature>
<dbReference type="EMBL" id="JARBFT010000011">
    <property type="protein sequence ID" value="MDE1515547.1"/>
    <property type="molecule type" value="Genomic_DNA"/>
</dbReference>
<evidence type="ECO:0000256" key="1">
    <source>
        <dbReference type="SAM" id="Phobius"/>
    </source>
</evidence>
<evidence type="ECO:0000259" key="2">
    <source>
        <dbReference type="Pfam" id="PF00535"/>
    </source>
</evidence>
<sequence length="284" mass="32424">MVSFNRISKLPMAIGNCLSNGADHIIIVDNNSNDEVIDYLNSIKDSNNITVIFNDINVGASKGFMQAIESLNEVCDVKNSDVIFLDDDSYLSKDFKSRLYYDGANFISPRVVDERGHILKMNLPLVKSPSSFLDVLFYLLRRPVPDDITKNVNIVSASFVGLTMPADFACENKKSIPEDFFIYFDDVYFTLKLINDGYSGKYIPSLNIIHETTDYKRVNSVIVIYHLFRNAVVTHKYMTSWWWIIIFAKFIAYSVVILIRAEAKIEMLKYMCLGIVDGIKRIGR</sequence>
<dbReference type="Gene3D" id="3.90.550.10">
    <property type="entry name" value="Spore Coat Polysaccharide Biosynthesis Protein SpsA, Chain A"/>
    <property type="match status" value="1"/>
</dbReference>
<keyword evidence="3" id="KW-0328">Glycosyltransferase</keyword>
<keyword evidence="1" id="KW-1133">Transmembrane helix</keyword>
<accession>A0ABT5V1L5</accession>
<keyword evidence="1" id="KW-0812">Transmembrane</keyword>
<dbReference type="EC" id="2.4.-.-" evidence="3"/>
<keyword evidence="1" id="KW-0472">Membrane</keyword>
<keyword evidence="4" id="KW-1185">Reference proteome</keyword>
<reference evidence="3 4" key="1">
    <citation type="submission" date="2023-02" db="EMBL/GenBank/DDBJ databases">
        <title>Vibrio intestini sp. nov., a close relative of Vibrio cholerae isolated from the intestine of Healthy Culter dabryi.</title>
        <authorList>
            <person name="Wu N."/>
        </authorList>
    </citation>
    <scope>NUCLEOTIDE SEQUENCE [LARGE SCALE GENOMIC DNA]</scope>
    <source>
        <strain evidence="3 4">DSL-7</strain>
    </source>
</reference>
<keyword evidence="3" id="KW-0808">Transferase</keyword>
<organism evidence="3 4">
    <name type="scientific">Vibrio chanodichtyis</name>
    <dbReference type="NCBI Taxonomy" id="3027932"/>
    <lineage>
        <taxon>Bacteria</taxon>
        <taxon>Pseudomonadati</taxon>
        <taxon>Pseudomonadota</taxon>
        <taxon>Gammaproteobacteria</taxon>
        <taxon>Vibrionales</taxon>
        <taxon>Vibrionaceae</taxon>
        <taxon>Vibrio</taxon>
    </lineage>
</organism>
<gene>
    <name evidence="3" type="ORF">PUN32_11050</name>
</gene>
<dbReference type="InterPro" id="IPR001173">
    <property type="entry name" value="Glyco_trans_2-like"/>
</dbReference>
<feature type="transmembrane region" description="Helical" evidence="1">
    <location>
        <begin position="241"/>
        <end position="261"/>
    </location>
</feature>
<comment type="caution">
    <text evidence="3">The sequence shown here is derived from an EMBL/GenBank/DDBJ whole genome shotgun (WGS) entry which is preliminary data.</text>
</comment>
<evidence type="ECO:0000313" key="4">
    <source>
        <dbReference type="Proteomes" id="UP001216189"/>
    </source>
</evidence>
<evidence type="ECO:0000313" key="3">
    <source>
        <dbReference type="EMBL" id="MDE1515547.1"/>
    </source>
</evidence>